<evidence type="ECO:0000259" key="1">
    <source>
        <dbReference type="Pfam" id="PF04480"/>
    </source>
</evidence>
<dbReference type="Gene3D" id="3.40.960.10">
    <property type="entry name" value="VSR Endonuclease"/>
    <property type="match status" value="1"/>
</dbReference>
<dbReference type="AlphaFoldDB" id="A0AA96FD85"/>
<sequence length="308" mass="33519">MTHVPSLPAGPPDPPLAQVVSAKPRAFSRGELIRLSSPRKVRTAISSGRVVRLLPDAYVGAEHSDSFLARAHAALLWAGSAAAVSGTSAMFLWGLVESPPSHIEVLLPHPIHLNPPDWLVVRRRVRPPATAHIAGLAVLEPADAIVTGYGRLSPHTRAEPLYRAVRSGLVSPDALADAIRRAPRVAARRELSTRIAAAQAGAESFREEVGLRSVFNTAEFAGLLPQHRVRCGDQTFRLDLYDPVTRTGIELDGAQFHDGSEARQRDVRRDAALASIGIQTVRFTFADIVQRPAWCRQTLAEVLRARER</sequence>
<dbReference type="RefSeq" id="WP_313542199.1">
    <property type="nucleotide sequence ID" value="NZ_CP134880.1"/>
</dbReference>
<dbReference type="Proteomes" id="UP001303408">
    <property type="component" value="Chromosome"/>
</dbReference>
<dbReference type="SUPFAM" id="SSF52980">
    <property type="entry name" value="Restriction endonuclease-like"/>
    <property type="match status" value="1"/>
</dbReference>
<evidence type="ECO:0000313" key="2">
    <source>
        <dbReference type="EMBL" id="WNM26426.1"/>
    </source>
</evidence>
<dbReference type="EMBL" id="CP134880">
    <property type="protein sequence ID" value="WNM26426.1"/>
    <property type="molecule type" value="Genomic_DNA"/>
</dbReference>
<name>A0AA96FD85_9MICO</name>
<protein>
    <submittedName>
        <fullName evidence="2">DUF559 domain-containing protein</fullName>
    </submittedName>
</protein>
<dbReference type="KEGG" id="dcp:RN607_09445"/>
<dbReference type="InterPro" id="IPR007569">
    <property type="entry name" value="DUF559"/>
</dbReference>
<dbReference type="Pfam" id="PF04480">
    <property type="entry name" value="DUF559"/>
    <property type="match status" value="1"/>
</dbReference>
<feature type="domain" description="DUF559" evidence="1">
    <location>
        <begin position="239"/>
        <end position="293"/>
    </location>
</feature>
<accession>A0AA96FD85</accession>
<gene>
    <name evidence="2" type="ORF">RN607_09445</name>
</gene>
<proteinExistence type="predicted"/>
<dbReference type="InterPro" id="IPR011335">
    <property type="entry name" value="Restrct_endonuc-II-like"/>
</dbReference>
<organism evidence="2">
    <name type="scientific">Demequina capsici</name>
    <dbReference type="NCBI Taxonomy" id="3075620"/>
    <lineage>
        <taxon>Bacteria</taxon>
        <taxon>Bacillati</taxon>
        <taxon>Actinomycetota</taxon>
        <taxon>Actinomycetes</taxon>
        <taxon>Micrococcales</taxon>
        <taxon>Demequinaceae</taxon>
        <taxon>Demequina</taxon>
    </lineage>
</organism>
<reference evidence="2" key="1">
    <citation type="submission" date="2023-09" db="EMBL/GenBank/DDBJ databases">
        <title>Demequina sp. a novel bacteria isolated from Capsicum annuum.</title>
        <authorList>
            <person name="Humaira Z."/>
            <person name="Lee J."/>
            <person name="Cho D."/>
        </authorList>
    </citation>
    <scope>NUCLEOTIDE SEQUENCE</scope>
    <source>
        <strain evidence="2">PMTSA13</strain>
    </source>
</reference>